<name>A0A0F9EF10_9ZZZZ</name>
<organism evidence="1">
    <name type="scientific">marine sediment metagenome</name>
    <dbReference type="NCBI Taxonomy" id="412755"/>
    <lineage>
        <taxon>unclassified sequences</taxon>
        <taxon>metagenomes</taxon>
        <taxon>ecological metagenomes</taxon>
    </lineage>
</organism>
<comment type="caution">
    <text evidence="1">The sequence shown here is derived from an EMBL/GenBank/DDBJ whole genome shotgun (WGS) entry which is preliminary data.</text>
</comment>
<reference evidence="1" key="1">
    <citation type="journal article" date="2015" name="Nature">
        <title>Complex archaea that bridge the gap between prokaryotes and eukaryotes.</title>
        <authorList>
            <person name="Spang A."/>
            <person name="Saw J.H."/>
            <person name="Jorgensen S.L."/>
            <person name="Zaremba-Niedzwiedzka K."/>
            <person name="Martijn J."/>
            <person name="Lind A.E."/>
            <person name="van Eijk R."/>
            <person name="Schleper C."/>
            <person name="Guy L."/>
            <person name="Ettema T.J."/>
        </authorList>
    </citation>
    <scope>NUCLEOTIDE SEQUENCE</scope>
</reference>
<accession>A0A0F9EF10</accession>
<evidence type="ECO:0000313" key="1">
    <source>
        <dbReference type="EMBL" id="KKL22588.1"/>
    </source>
</evidence>
<protein>
    <submittedName>
        <fullName evidence="1">Uncharacterized protein</fullName>
    </submittedName>
</protein>
<dbReference type="EMBL" id="LAZR01037293">
    <property type="protein sequence ID" value="KKL22588.1"/>
    <property type="molecule type" value="Genomic_DNA"/>
</dbReference>
<sequence length="283" mass="28874">ILFTAATTDLITIAATHTIAPAFKTGDGPFRLLGGDLAVPLVTTVDYWVRRFSATTFKLYLSKAAALDKVNDVPVDLTDTGSGAQTLLAIGQPTKVLAVDLTGLTTGVTIASADTSFDTLMTAYATLAARANLGLDVVGAGDILDGPGTAHATIVEAIDIDVATNASDTTACTFASVKTIMDEIFNSQATVIDVIDVLRVSVGLARVPRARNLRGAIDNAGVNGNLAITNAVTTTATTITASATEAAIEVLLTGLQDNVAFLADMVDEAVGIAADAAPSTYAA</sequence>
<dbReference type="AlphaFoldDB" id="A0A0F9EF10"/>
<feature type="non-terminal residue" evidence="1">
    <location>
        <position position="1"/>
    </location>
</feature>
<proteinExistence type="predicted"/>
<gene>
    <name evidence="1" type="ORF">LCGC14_2433950</name>
</gene>